<dbReference type="SUPFAM" id="SSF51621">
    <property type="entry name" value="Phosphoenolpyruvate/pyruvate domain"/>
    <property type="match status" value="1"/>
</dbReference>
<gene>
    <name evidence="15" type="ORF">A7E78_06620</name>
</gene>
<dbReference type="EC" id="2.7.3.9" evidence="5"/>
<dbReference type="GO" id="GO:0009401">
    <property type="term" value="P:phosphoenolpyruvate-dependent sugar phosphotransferase system"/>
    <property type="evidence" value="ECO:0007669"/>
    <property type="project" value="UniProtKB-KW"/>
</dbReference>
<evidence type="ECO:0000256" key="8">
    <source>
        <dbReference type="ARBA" id="ARBA00022597"/>
    </source>
</evidence>
<sequence length="780" mass="86146">MPQTSGKKLGVTTLEDISALILQSHDLNETLNNIVALVARRTAADVCSIYLLEENETTLRLSATRGLSPESVGQVTMELGEGLTGLVVEEGRMVATEEAQDHPRYRYFQETGEEQFHSFLGIPLMDRKKTIGVLVIQTREPRSFTAAETSTLSAIAFQVASIVINARLLDFIHQKEQEAQTFALALEKSRQALQPVTETTPSGQEGPLRGTVAYPGLASGAAHVMVDSGGFADFLEEDQVDPEEELERIEQALEKTRIQTIYLEKRVAEKLSPDDASIFHTHLMILEDRAFLQRIQQQIEERHCAAYALKKVVDHYIGAFERMDDPYLRERAADMKDIGRRLAANLSGREDQVLHLKHPGILIAKEVLPSDMAALDHEQILGIVTESGEKNSHAVIMAKALGIPALVGVKGVVKRIAPQEPVILDANSGCLYASPPTAIIEEYDRLEEEARNESHRLEEFARLPAVTKDGTPVVLRANIGLVSDMAVAQRNGAEGVGLYRTEFPYMIRGDFPTREEQYRLYARVVEGFDGQPVTIRTLDIGGDKGLPYFSPPPEENPFMGWRSVRVSLDNRDIFRTQIEAILMAACHGPVKMLFPMISGLEEIRACHEVIAEARQTLSAEGIKFVEKIPVGVMIEVPAAVKMAGQLAKEVDFFALGTNDLIQYMLAADRNNPLVNKYYDPLHPAVLLVLQEVAEVAAQQQKGLCLCGEMATDPAHILMLLGMGIREFSMAAPFIPRIKAFLRDLSLNTAEAAAKKALSMTDSAQIRHYLQQVLNNNLGGA</sequence>
<dbReference type="InterPro" id="IPR008731">
    <property type="entry name" value="PTS_EIN"/>
</dbReference>
<comment type="similarity">
    <text evidence="4">Belongs to the PEP-utilizing enzyme family.</text>
</comment>
<dbReference type="Gene3D" id="1.10.274.10">
    <property type="entry name" value="PtsI, HPr-binding domain"/>
    <property type="match status" value="1"/>
</dbReference>
<evidence type="ECO:0000313" key="16">
    <source>
        <dbReference type="Proteomes" id="UP000182517"/>
    </source>
</evidence>
<dbReference type="NCBIfam" id="NF008283">
    <property type="entry name" value="PRK11061.1"/>
    <property type="match status" value="1"/>
</dbReference>
<evidence type="ECO:0000313" key="15">
    <source>
        <dbReference type="EMBL" id="APG27543.1"/>
    </source>
</evidence>
<dbReference type="EMBL" id="CP015519">
    <property type="protein sequence ID" value="APG27543.1"/>
    <property type="molecule type" value="Genomic_DNA"/>
</dbReference>
<dbReference type="InterPro" id="IPR000121">
    <property type="entry name" value="PEP_util_C"/>
</dbReference>
<evidence type="ECO:0000256" key="12">
    <source>
        <dbReference type="ARBA" id="ARBA00022777"/>
    </source>
</evidence>
<name>A0A1L3GNM9_9BACT</name>
<dbReference type="InterPro" id="IPR029016">
    <property type="entry name" value="GAF-like_dom_sf"/>
</dbReference>
<dbReference type="GO" id="GO:0005737">
    <property type="term" value="C:cytoplasm"/>
    <property type="evidence" value="ECO:0007669"/>
    <property type="project" value="UniProtKB-SubCell"/>
</dbReference>
<evidence type="ECO:0000256" key="10">
    <source>
        <dbReference type="ARBA" id="ARBA00022683"/>
    </source>
</evidence>
<keyword evidence="8" id="KW-0762">Sugar transport</keyword>
<dbReference type="InterPro" id="IPR040442">
    <property type="entry name" value="Pyrv_kinase-like_dom_sf"/>
</dbReference>
<dbReference type="PANTHER" id="PTHR46244:SF6">
    <property type="entry name" value="PHOSPHOENOLPYRUVATE-PROTEIN PHOSPHOTRANSFERASE"/>
    <property type="match status" value="1"/>
</dbReference>
<evidence type="ECO:0000256" key="3">
    <source>
        <dbReference type="ARBA" id="ARBA00004496"/>
    </source>
</evidence>
<reference evidence="15 16" key="1">
    <citation type="journal article" date="2017" name="Genome Announc.">
        <title>Complete Genome Sequences of Two Acetylene-Fermenting Pelobacter acetylenicus Strains.</title>
        <authorList>
            <person name="Sutton J.M."/>
            <person name="Baesman S.M."/>
            <person name="Fierst J.L."/>
            <person name="Poret-Peterson A.T."/>
            <person name="Oremland R.S."/>
            <person name="Dunlap D.S."/>
            <person name="Akob D.M."/>
        </authorList>
    </citation>
    <scope>NUCLEOTIDE SEQUENCE [LARGE SCALE GENOMIC DNA]</scope>
    <source>
        <strain evidence="15 16">SFB93</strain>
    </source>
</reference>
<dbReference type="InterPro" id="IPR008279">
    <property type="entry name" value="PEP-util_enz_mobile_dom"/>
</dbReference>
<protein>
    <recommendedName>
        <fullName evidence="5">phosphoenolpyruvate--protein phosphotransferase</fullName>
        <ecNumber evidence="5">2.7.3.9</ecNumber>
    </recommendedName>
</protein>
<dbReference type="Gene3D" id="3.20.20.60">
    <property type="entry name" value="Phosphoenolpyruvate-binding domains"/>
    <property type="match status" value="1"/>
</dbReference>
<evidence type="ECO:0000256" key="2">
    <source>
        <dbReference type="ARBA" id="ARBA00001946"/>
    </source>
</evidence>
<dbReference type="InterPro" id="IPR015813">
    <property type="entry name" value="Pyrv/PenolPyrv_kinase-like_dom"/>
</dbReference>
<keyword evidence="7" id="KW-0963">Cytoplasm</keyword>
<keyword evidence="16" id="KW-1185">Reference proteome</keyword>
<evidence type="ECO:0000256" key="7">
    <source>
        <dbReference type="ARBA" id="ARBA00022490"/>
    </source>
</evidence>
<dbReference type="InterPro" id="IPR036637">
    <property type="entry name" value="Phosphohistidine_dom_sf"/>
</dbReference>
<evidence type="ECO:0000256" key="5">
    <source>
        <dbReference type="ARBA" id="ARBA00012232"/>
    </source>
</evidence>
<dbReference type="InterPro" id="IPR050499">
    <property type="entry name" value="PEP-utilizing_PTS_enzyme"/>
</dbReference>
<dbReference type="Pfam" id="PF13185">
    <property type="entry name" value="GAF_2"/>
    <property type="match status" value="1"/>
</dbReference>
<dbReference type="InterPro" id="IPR036618">
    <property type="entry name" value="PtsI_HPr-bd_sf"/>
</dbReference>
<keyword evidence="13" id="KW-0460">Magnesium</keyword>
<evidence type="ECO:0000256" key="9">
    <source>
        <dbReference type="ARBA" id="ARBA00022679"/>
    </source>
</evidence>
<dbReference type="Pfam" id="PF05524">
    <property type="entry name" value="PEP-utilisers_N"/>
    <property type="match status" value="1"/>
</dbReference>
<dbReference type="OrthoDB" id="9765468at2"/>
<evidence type="ECO:0000256" key="6">
    <source>
        <dbReference type="ARBA" id="ARBA00022448"/>
    </source>
</evidence>
<keyword evidence="11" id="KW-0479">Metal-binding</keyword>
<evidence type="ECO:0000259" key="14">
    <source>
        <dbReference type="SMART" id="SM00065"/>
    </source>
</evidence>
<dbReference type="GO" id="GO:0008965">
    <property type="term" value="F:phosphoenolpyruvate-protein phosphotransferase activity"/>
    <property type="evidence" value="ECO:0007669"/>
    <property type="project" value="UniProtKB-EC"/>
</dbReference>
<keyword evidence="10" id="KW-0598">Phosphotransferase system</keyword>
<evidence type="ECO:0000256" key="1">
    <source>
        <dbReference type="ARBA" id="ARBA00000683"/>
    </source>
</evidence>
<comment type="catalytic activity">
    <reaction evidence="1">
        <text>L-histidyl-[protein] + phosphoenolpyruvate = N(pros)-phospho-L-histidyl-[protein] + pyruvate</text>
        <dbReference type="Rhea" id="RHEA:23880"/>
        <dbReference type="Rhea" id="RHEA-COMP:9745"/>
        <dbReference type="Rhea" id="RHEA-COMP:9746"/>
        <dbReference type="ChEBI" id="CHEBI:15361"/>
        <dbReference type="ChEBI" id="CHEBI:29979"/>
        <dbReference type="ChEBI" id="CHEBI:58702"/>
        <dbReference type="ChEBI" id="CHEBI:64837"/>
        <dbReference type="EC" id="2.7.3.9"/>
    </reaction>
</comment>
<dbReference type="Gene3D" id="3.50.30.10">
    <property type="entry name" value="Phosphohistidine domain"/>
    <property type="match status" value="1"/>
</dbReference>
<dbReference type="NCBIfam" id="TIGR01417">
    <property type="entry name" value="PTS_I_fam"/>
    <property type="match status" value="1"/>
</dbReference>
<keyword evidence="15" id="KW-0670">Pyruvate</keyword>
<dbReference type="GO" id="GO:0046872">
    <property type="term" value="F:metal ion binding"/>
    <property type="evidence" value="ECO:0007669"/>
    <property type="project" value="UniProtKB-KW"/>
</dbReference>
<dbReference type="SUPFAM" id="SSF47831">
    <property type="entry name" value="Enzyme I of the PEP:sugar phosphotransferase system HPr-binding (sub)domain"/>
    <property type="match status" value="1"/>
</dbReference>
<dbReference type="RefSeq" id="WP_072283508.1">
    <property type="nucleotide sequence ID" value="NZ_CP015519.1"/>
</dbReference>
<dbReference type="STRING" id="1842532.A7E78_06620"/>
<dbReference type="Proteomes" id="UP000182517">
    <property type="component" value="Chromosome"/>
</dbReference>
<dbReference type="AlphaFoldDB" id="A0A1L3GNM9"/>
<feature type="domain" description="GAF" evidence="14">
    <location>
        <begin position="26"/>
        <end position="173"/>
    </location>
</feature>
<dbReference type="InterPro" id="IPR003018">
    <property type="entry name" value="GAF"/>
</dbReference>
<keyword evidence="12" id="KW-0418">Kinase</keyword>
<keyword evidence="6" id="KW-0813">Transport</keyword>
<evidence type="ECO:0000256" key="4">
    <source>
        <dbReference type="ARBA" id="ARBA00007837"/>
    </source>
</evidence>
<dbReference type="KEGG" id="pef:A7E78_06620"/>
<dbReference type="Gene3D" id="3.30.450.40">
    <property type="match status" value="1"/>
</dbReference>
<dbReference type="SUPFAM" id="SSF55781">
    <property type="entry name" value="GAF domain-like"/>
    <property type="match status" value="1"/>
</dbReference>
<evidence type="ECO:0000256" key="11">
    <source>
        <dbReference type="ARBA" id="ARBA00022723"/>
    </source>
</evidence>
<dbReference type="Pfam" id="PF02896">
    <property type="entry name" value="PEP-utilizers_C"/>
    <property type="match status" value="1"/>
</dbReference>
<dbReference type="GO" id="GO:0016301">
    <property type="term" value="F:kinase activity"/>
    <property type="evidence" value="ECO:0007669"/>
    <property type="project" value="UniProtKB-KW"/>
</dbReference>
<proteinExistence type="inferred from homology"/>
<comment type="cofactor">
    <cofactor evidence="2">
        <name>Mg(2+)</name>
        <dbReference type="ChEBI" id="CHEBI:18420"/>
    </cofactor>
</comment>
<dbReference type="Pfam" id="PF00391">
    <property type="entry name" value="PEP-utilizers"/>
    <property type="match status" value="1"/>
</dbReference>
<evidence type="ECO:0000256" key="13">
    <source>
        <dbReference type="ARBA" id="ARBA00022842"/>
    </source>
</evidence>
<dbReference type="PRINTS" id="PR01736">
    <property type="entry name" value="PHPHTRNFRASE"/>
</dbReference>
<dbReference type="PANTHER" id="PTHR46244">
    <property type="entry name" value="PHOSPHOENOLPYRUVATE-PROTEIN PHOSPHOTRANSFERASE"/>
    <property type="match status" value="1"/>
</dbReference>
<dbReference type="SUPFAM" id="SSF52009">
    <property type="entry name" value="Phosphohistidine domain"/>
    <property type="match status" value="1"/>
</dbReference>
<dbReference type="InterPro" id="IPR006318">
    <property type="entry name" value="PTS_EI-like"/>
</dbReference>
<organism evidence="15 16">
    <name type="scientific">Syntrophotalea acetylenivorans</name>
    <dbReference type="NCBI Taxonomy" id="1842532"/>
    <lineage>
        <taxon>Bacteria</taxon>
        <taxon>Pseudomonadati</taxon>
        <taxon>Thermodesulfobacteriota</taxon>
        <taxon>Desulfuromonadia</taxon>
        <taxon>Desulfuromonadales</taxon>
        <taxon>Syntrophotaleaceae</taxon>
        <taxon>Syntrophotalea</taxon>
    </lineage>
</organism>
<dbReference type="SMART" id="SM00065">
    <property type="entry name" value="GAF"/>
    <property type="match status" value="1"/>
</dbReference>
<keyword evidence="9 15" id="KW-0808">Transferase</keyword>
<accession>A0A1L3GNM9</accession>
<comment type="subcellular location">
    <subcellularLocation>
        <location evidence="3">Cytoplasm</location>
    </subcellularLocation>
</comment>